<gene>
    <name evidence="9" type="ORF">NC653_038011</name>
</gene>
<evidence type="ECO:0000256" key="3">
    <source>
        <dbReference type="ARBA" id="ARBA00022525"/>
    </source>
</evidence>
<evidence type="ECO:0000256" key="6">
    <source>
        <dbReference type="ARBA" id="ARBA00022963"/>
    </source>
</evidence>
<comment type="caution">
    <text evidence="9">The sequence shown here is derived from an EMBL/GenBank/DDBJ whole genome shotgun (WGS) entry which is preliminary data.</text>
</comment>
<keyword evidence="7" id="KW-0443">Lipid metabolism</keyword>
<evidence type="ECO:0000313" key="9">
    <source>
        <dbReference type="EMBL" id="KAJ6959823.1"/>
    </source>
</evidence>
<dbReference type="GO" id="GO:0016788">
    <property type="term" value="F:hydrolase activity, acting on ester bonds"/>
    <property type="evidence" value="ECO:0007669"/>
    <property type="project" value="InterPro"/>
</dbReference>
<dbReference type="InterPro" id="IPR001087">
    <property type="entry name" value="GDSL"/>
</dbReference>
<keyword evidence="5" id="KW-0378">Hydrolase</keyword>
<feature type="chain" id="PRO_5042071219" description="GDSL esterase/lipase" evidence="8">
    <location>
        <begin position="26"/>
        <end position="165"/>
    </location>
</feature>
<dbReference type="Proteomes" id="UP001164929">
    <property type="component" value="Chromosome 17"/>
</dbReference>
<evidence type="ECO:0000256" key="8">
    <source>
        <dbReference type="SAM" id="SignalP"/>
    </source>
</evidence>
<dbReference type="InterPro" id="IPR036514">
    <property type="entry name" value="SGNH_hydro_sf"/>
</dbReference>
<organism evidence="9 10">
    <name type="scientific">Populus alba x Populus x berolinensis</name>
    <dbReference type="NCBI Taxonomy" id="444605"/>
    <lineage>
        <taxon>Eukaryota</taxon>
        <taxon>Viridiplantae</taxon>
        <taxon>Streptophyta</taxon>
        <taxon>Embryophyta</taxon>
        <taxon>Tracheophyta</taxon>
        <taxon>Spermatophyta</taxon>
        <taxon>Magnoliopsida</taxon>
        <taxon>eudicotyledons</taxon>
        <taxon>Gunneridae</taxon>
        <taxon>Pentapetalae</taxon>
        <taxon>rosids</taxon>
        <taxon>fabids</taxon>
        <taxon>Malpighiales</taxon>
        <taxon>Salicaceae</taxon>
        <taxon>Saliceae</taxon>
        <taxon>Populus</taxon>
    </lineage>
</organism>
<keyword evidence="3" id="KW-0964">Secreted</keyword>
<evidence type="ECO:0000256" key="5">
    <source>
        <dbReference type="ARBA" id="ARBA00022801"/>
    </source>
</evidence>
<evidence type="ECO:0000256" key="2">
    <source>
        <dbReference type="ARBA" id="ARBA00008668"/>
    </source>
</evidence>
<dbReference type="Gene3D" id="3.40.50.1110">
    <property type="entry name" value="SGNH hydrolase"/>
    <property type="match status" value="1"/>
</dbReference>
<dbReference type="InterPro" id="IPR051238">
    <property type="entry name" value="GDSL_esterase/lipase"/>
</dbReference>
<dbReference type="GO" id="GO:0016042">
    <property type="term" value="P:lipid catabolic process"/>
    <property type="evidence" value="ECO:0007669"/>
    <property type="project" value="UniProtKB-KW"/>
</dbReference>
<evidence type="ECO:0000256" key="7">
    <source>
        <dbReference type="ARBA" id="ARBA00023098"/>
    </source>
</evidence>
<dbReference type="GO" id="GO:0005576">
    <property type="term" value="C:extracellular region"/>
    <property type="evidence" value="ECO:0007669"/>
    <property type="project" value="UniProtKB-SubCell"/>
</dbReference>
<dbReference type="EMBL" id="JAQIZT010000017">
    <property type="protein sequence ID" value="KAJ6959823.1"/>
    <property type="molecule type" value="Genomic_DNA"/>
</dbReference>
<comment type="similarity">
    <text evidence="2">Belongs to the 'GDSL' lipolytic enzyme family.</text>
</comment>
<evidence type="ECO:0000256" key="1">
    <source>
        <dbReference type="ARBA" id="ARBA00004613"/>
    </source>
</evidence>
<keyword evidence="6" id="KW-0442">Lipid degradation</keyword>
<reference evidence="9" key="1">
    <citation type="journal article" date="2023" name="Mol. Ecol. Resour.">
        <title>Chromosome-level genome assembly of a triploid poplar Populus alba 'Berolinensis'.</title>
        <authorList>
            <person name="Chen S."/>
            <person name="Yu Y."/>
            <person name="Wang X."/>
            <person name="Wang S."/>
            <person name="Zhang T."/>
            <person name="Zhou Y."/>
            <person name="He R."/>
            <person name="Meng N."/>
            <person name="Wang Y."/>
            <person name="Liu W."/>
            <person name="Liu Z."/>
            <person name="Liu J."/>
            <person name="Guo Q."/>
            <person name="Huang H."/>
            <person name="Sederoff R.R."/>
            <person name="Wang G."/>
            <person name="Qu G."/>
            <person name="Chen S."/>
        </authorList>
    </citation>
    <scope>NUCLEOTIDE SEQUENCE</scope>
    <source>
        <strain evidence="9">SC-2020</strain>
    </source>
</reference>
<protein>
    <recommendedName>
        <fullName evidence="11">GDSL esterase/lipase</fullName>
    </recommendedName>
</protein>
<name>A0AAD6LH61_9ROSI</name>
<evidence type="ECO:0000256" key="4">
    <source>
        <dbReference type="ARBA" id="ARBA00022729"/>
    </source>
</evidence>
<evidence type="ECO:0008006" key="11">
    <source>
        <dbReference type="Google" id="ProtNLM"/>
    </source>
</evidence>
<keyword evidence="10" id="KW-1185">Reference proteome</keyword>
<dbReference type="PANTHER" id="PTHR45650">
    <property type="entry name" value="GDSL-LIKE LIPASE/ACYLHYDROLASE-RELATED"/>
    <property type="match status" value="1"/>
</dbReference>
<accession>A0AAD6LH61</accession>
<evidence type="ECO:0000313" key="10">
    <source>
        <dbReference type="Proteomes" id="UP001164929"/>
    </source>
</evidence>
<dbReference type="AlphaFoldDB" id="A0AAD6LH61"/>
<comment type="subcellular location">
    <subcellularLocation>
        <location evidence="1">Secreted</location>
    </subcellularLocation>
</comment>
<feature type="signal peptide" evidence="8">
    <location>
        <begin position="1"/>
        <end position="25"/>
    </location>
</feature>
<proteinExistence type="inferred from homology"/>
<sequence length="165" mass="18358">MNSINWASYISFLLCHFLLVNDSHGASDHLGPFKSDVSIPALFVFGDSWVDNGNGRYMGNPNPSSAYSVDFKVDNQSRASNGKTMADFIAQTFGLPFLPPFLSLKKSESIQFGANYASSGCGILPETKKYTYVSILSPYLELYHLMVKFRTCTYIYTQGKLMESV</sequence>
<dbReference type="PANTHER" id="PTHR45650:SF5">
    <property type="entry name" value="GDSL-LIKE LIPASE_ACYLHYDROLASE"/>
    <property type="match status" value="1"/>
</dbReference>
<keyword evidence="4 8" id="KW-0732">Signal</keyword>
<dbReference type="Pfam" id="PF00657">
    <property type="entry name" value="Lipase_GDSL"/>
    <property type="match status" value="1"/>
</dbReference>